<dbReference type="Proteomes" id="UP000298595">
    <property type="component" value="Chromosome"/>
</dbReference>
<proteinExistence type="predicted"/>
<evidence type="ECO:0000313" key="2">
    <source>
        <dbReference type="Proteomes" id="UP000298595"/>
    </source>
</evidence>
<protein>
    <submittedName>
        <fullName evidence="1">Uncharacterized protein</fullName>
    </submittedName>
</protein>
<sequence length="81" mass="8657">MDRHTSHAAHHGTELFTELSRRIQGEAVDLGDMQIVLGHDSESGLPAMTVRSGTTLFALVLDNGELTELPRGSVGTSSPED</sequence>
<dbReference type="AlphaFoldDB" id="A0A4D8PBB6"/>
<reference evidence="1 2" key="1">
    <citation type="submission" date="2018-09" db="EMBL/GenBank/DDBJ databases">
        <title>Whole genome based analysis of evolution and adaptive divergence in Indian and Brazilian strains of Azospirillum brasilense.</title>
        <authorList>
            <person name="Singh C."/>
            <person name="Tripathi A.K."/>
        </authorList>
    </citation>
    <scope>NUCLEOTIDE SEQUENCE [LARGE SCALE GENOMIC DNA]</scope>
    <source>
        <strain evidence="1 2">MTCC4035</strain>
    </source>
</reference>
<dbReference type="EMBL" id="CP032321">
    <property type="protein sequence ID" value="QCN95906.1"/>
    <property type="molecule type" value="Genomic_DNA"/>
</dbReference>
<name>A0A4D8PBB6_9PROT</name>
<gene>
    <name evidence="1" type="ORF">D3093_11900</name>
</gene>
<evidence type="ECO:0000313" key="1">
    <source>
        <dbReference type="EMBL" id="QCN95906.1"/>
    </source>
</evidence>
<dbReference type="KEGG" id="aare:D3093_11900"/>
<accession>A0A4D8PBB6</accession>
<organism evidence="1 2">
    <name type="scientific">Azospirillum argentinense</name>
    <dbReference type="NCBI Taxonomy" id="2970906"/>
    <lineage>
        <taxon>Bacteria</taxon>
        <taxon>Pseudomonadati</taxon>
        <taxon>Pseudomonadota</taxon>
        <taxon>Alphaproteobacteria</taxon>
        <taxon>Rhodospirillales</taxon>
        <taxon>Azospirillaceae</taxon>
        <taxon>Azospirillum</taxon>
    </lineage>
</organism>
<dbReference type="RefSeq" id="WP_137115620.1">
    <property type="nucleotide sequence ID" value="NZ_CP032321.1"/>
</dbReference>